<gene>
    <name evidence="3" type="ORF">HMPREF1541_08382</name>
</gene>
<sequence>MVEYTPPPEDLSRLNPIQRYMQKGQLDWNDYFYLVIIVFVYILARPAIHKFFSWVLGGSKEEQEGQEEREAYYKRRARIGPNAIRGGKDEPADIDLDMPAGKTSGANVSAEGAVSNRKTKGPKGEKSEADKLLDWDDEPVPAPAEGGKSDVMQWLNKWDKEAS</sequence>
<feature type="transmembrane region" description="Helical" evidence="2">
    <location>
        <begin position="31"/>
        <end position="48"/>
    </location>
</feature>
<dbReference type="VEuPathDB" id="FungiDB:HMPREF1541_08382"/>
<proteinExistence type="predicted"/>
<organism evidence="3 4">
    <name type="scientific">Cyphellophora europaea (strain CBS 101466)</name>
    <name type="common">Phialophora europaea</name>
    <dbReference type="NCBI Taxonomy" id="1220924"/>
    <lineage>
        <taxon>Eukaryota</taxon>
        <taxon>Fungi</taxon>
        <taxon>Dikarya</taxon>
        <taxon>Ascomycota</taxon>
        <taxon>Pezizomycotina</taxon>
        <taxon>Eurotiomycetes</taxon>
        <taxon>Chaetothyriomycetidae</taxon>
        <taxon>Chaetothyriales</taxon>
        <taxon>Cyphellophoraceae</taxon>
        <taxon>Cyphellophora</taxon>
    </lineage>
</organism>
<name>W2RLM3_CYPE1</name>
<evidence type="ECO:0000313" key="3">
    <source>
        <dbReference type="EMBL" id="ETN37391.1"/>
    </source>
</evidence>
<accession>W2RLM3</accession>
<protein>
    <submittedName>
        <fullName evidence="3">Uncharacterized protein</fullName>
    </submittedName>
</protein>
<evidence type="ECO:0000313" key="4">
    <source>
        <dbReference type="Proteomes" id="UP000030752"/>
    </source>
</evidence>
<keyword evidence="2" id="KW-0812">Transmembrane</keyword>
<dbReference type="RefSeq" id="XP_008720923.1">
    <property type="nucleotide sequence ID" value="XM_008722701.1"/>
</dbReference>
<dbReference type="InParanoid" id="W2RLM3"/>
<feature type="region of interest" description="Disordered" evidence="1">
    <location>
        <begin position="83"/>
        <end position="163"/>
    </location>
</feature>
<dbReference type="Pfam" id="PF07543">
    <property type="entry name" value="PGA2"/>
    <property type="match status" value="1"/>
</dbReference>
<dbReference type="OrthoDB" id="4127469at2759"/>
<dbReference type="EMBL" id="KB822724">
    <property type="protein sequence ID" value="ETN37391.1"/>
    <property type="molecule type" value="Genomic_DNA"/>
</dbReference>
<dbReference type="HOGENOM" id="CLU_1677652_0_0_1"/>
<keyword evidence="2" id="KW-1133">Transmembrane helix</keyword>
<dbReference type="eggNOG" id="ENOG502RPV8">
    <property type="taxonomic scope" value="Eukaryota"/>
</dbReference>
<keyword evidence="4" id="KW-1185">Reference proteome</keyword>
<evidence type="ECO:0000256" key="1">
    <source>
        <dbReference type="SAM" id="MobiDB-lite"/>
    </source>
</evidence>
<feature type="compositionally biased region" description="Basic and acidic residues" evidence="1">
    <location>
        <begin position="122"/>
        <end position="134"/>
    </location>
</feature>
<reference evidence="3 4" key="1">
    <citation type="submission" date="2013-03" db="EMBL/GenBank/DDBJ databases">
        <title>The Genome Sequence of Phialophora europaea CBS 101466.</title>
        <authorList>
            <consortium name="The Broad Institute Genomics Platform"/>
            <person name="Cuomo C."/>
            <person name="de Hoog S."/>
            <person name="Gorbushina A."/>
            <person name="Walker B."/>
            <person name="Young S.K."/>
            <person name="Zeng Q."/>
            <person name="Gargeya S."/>
            <person name="Fitzgerald M."/>
            <person name="Haas B."/>
            <person name="Abouelleil A."/>
            <person name="Allen A.W."/>
            <person name="Alvarado L."/>
            <person name="Arachchi H.M."/>
            <person name="Berlin A.M."/>
            <person name="Chapman S.B."/>
            <person name="Gainer-Dewar J."/>
            <person name="Goldberg J."/>
            <person name="Griggs A."/>
            <person name="Gujja S."/>
            <person name="Hansen M."/>
            <person name="Howarth C."/>
            <person name="Imamovic A."/>
            <person name="Ireland A."/>
            <person name="Larimer J."/>
            <person name="McCowan C."/>
            <person name="Murphy C."/>
            <person name="Pearson M."/>
            <person name="Poon T.W."/>
            <person name="Priest M."/>
            <person name="Roberts A."/>
            <person name="Saif S."/>
            <person name="Shea T."/>
            <person name="Sisk P."/>
            <person name="Sykes S."/>
            <person name="Wortman J."/>
            <person name="Nusbaum C."/>
            <person name="Birren B."/>
        </authorList>
    </citation>
    <scope>NUCLEOTIDE SEQUENCE [LARGE SCALE GENOMIC DNA]</scope>
    <source>
        <strain evidence="3 4">CBS 101466</strain>
    </source>
</reference>
<keyword evidence="2" id="KW-0472">Membrane</keyword>
<dbReference type="AlphaFoldDB" id="W2RLM3"/>
<dbReference type="InterPro" id="IPR011431">
    <property type="entry name" value="Trafficking_Pga2"/>
</dbReference>
<dbReference type="GeneID" id="19975721"/>
<dbReference type="Proteomes" id="UP000030752">
    <property type="component" value="Unassembled WGS sequence"/>
</dbReference>
<evidence type="ECO:0000256" key="2">
    <source>
        <dbReference type="SAM" id="Phobius"/>
    </source>
</evidence>